<name>A0AAV5RS90_MAUHU</name>
<evidence type="ECO:0000313" key="2">
    <source>
        <dbReference type="Proteomes" id="UP001377567"/>
    </source>
</evidence>
<protein>
    <submittedName>
        <fullName evidence="1">Ecm9 protein</fullName>
    </submittedName>
</protein>
<keyword evidence="2" id="KW-1185">Reference proteome</keyword>
<dbReference type="EMBL" id="BTGD01000001">
    <property type="protein sequence ID" value="GMM53587.1"/>
    <property type="molecule type" value="Genomic_DNA"/>
</dbReference>
<sequence>MTTICATLYEHLTSHPDLANFKLEFSPDQEGFEDIDFFCDVNDAKKSAELVVFRKTYFKVFKEAHALFERYILNVDKRDQLTWDDYLMTIGYLLTTSENKMIINIHEECVLRLLLQKKDPAQLMKMELLVIERLLTCTRNSVNKSSSLWIWYRKLFILCRNFKNLDKEKLMIQLISTIRTSACLHPSNYYCWTTSRWIFDNMYDTKHKEQLYEMTLEFSLSHPNDCSSWSALCYMICQSRLRLAYNTQDYERLYQRYTSSNIGITPKSNHTEVLHLTIDIPKFTDKITHYVDTLAIKDWPVFLCLSKVTSTYGGTSVPAYLQTWSEQISEFERNHGSIEFTNRNPIIPKDRSTDLTLSNSIIHYGWKKRVVESMM</sequence>
<evidence type="ECO:0000313" key="1">
    <source>
        <dbReference type="EMBL" id="GMM53587.1"/>
    </source>
</evidence>
<proteinExistence type="predicted"/>
<accession>A0AAV5RS90</accession>
<dbReference type="AlphaFoldDB" id="A0AAV5RS90"/>
<gene>
    <name evidence="1" type="ORF">DAKH74_002030</name>
</gene>
<reference evidence="1 2" key="1">
    <citation type="journal article" date="2023" name="Elife">
        <title>Identification of key yeast species and microbe-microbe interactions impacting larval growth of Drosophila in the wild.</title>
        <authorList>
            <person name="Mure A."/>
            <person name="Sugiura Y."/>
            <person name="Maeda R."/>
            <person name="Honda K."/>
            <person name="Sakurai N."/>
            <person name="Takahashi Y."/>
            <person name="Watada M."/>
            <person name="Katoh T."/>
            <person name="Gotoh A."/>
            <person name="Gotoh Y."/>
            <person name="Taniguchi I."/>
            <person name="Nakamura K."/>
            <person name="Hayashi T."/>
            <person name="Katayama T."/>
            <person name="Uemura T."/>
            <person name="Hattori Y."/>
        </authorList>
    </citation>
    <scope>NUCLEOTIDE SEQUENCE [LARGE SCALE GENOMIC DNA]</scope>
    <source>
        <strain evidence="1 2">KH-74</strain>
    </source>
</reference>
<organism evidence="1 2">
    <name type="scientific">Maudiozyma humilis</name>
    <name type="common">Sour dough yeast</name>
    <name type="synonym">Kazachstania humilis</name>
    <dbReference type="NCBI Taxonomy" id="51915"/>
    <lineage>
        <taxon>Eukaryota</taxon>
        <taxon>Fungi</taxon>
        <taxon>Dikarya</taxon>
        <taxon>Ascomycota</taxon>
        <taxon>Saccharomycotina</taxon>
        <taxon>Saccharomycetes</taxon>
        <taxon>Saccharomycetales</taxon>
        <taxon>Saccharomycetaceae</taxon>
        <taxon>Maudiozyma</taxon>
    </lineage>
</organism>
<comment type="caution">
    <text evidence="1">The sequence shown here is derived from an EMBL/GenBank/DDBJ whole genome shotgun (WGS) entry which is preliminary data.</text>
</comment>
<dbReference type="Proteomes" id="UP001377567">
    <property type="component" value="Unassembled WGS sequence"/>
</dbReference>
<dbReference type="SUPFAM" id="SSF48439">
    <property type="entry name" value="Protein prenylyltransferase"/>
    <property type="match status" value="1"/>
</dbReference>